<protein>
    <submittedName>
        <fullName evidence="2">Uncharacterized protein</fullName>
    </submittedName>
</protein>
<proteinExistence type="predicted"/>
<feature type="region of interest" description="Disordered" evidence="1">
    <location>
        <begin position="61"/>
        <end position="80"/>
    </location>
</feature>
<dbReference type="Proteomes" id="UP001243364">
    <property type="component" value="Unassembled WGS sequence"/>
</dbReference>
<evidence type="ECO:0000313" key="2">
    <source>
        <dbReference type="EMBL" id="MDQ0688130.1"/>
    </source>
</evidence>
<organism evidence="2 3">
    <name type="scientific">Streptomyces achromogenes</name>
    <dbReference type="NCBI Taxonomy" id="67255"/>
    <lineage>
        <taxon>Bacteria</taxon>
        <taxon>Bacillati</taxon>
        <taxon>Actinomycetota</taxon>
        <taxon>Actinomycetes</taxon>
        <taxon>Kitasatosporales</taxon>
        <taxon>Streptomycetaceae</taxon>
        <taxon>Streptomyces</taxon>
    </lineage>
</organism>
<keyword evidence="3" id="KW-1185">Reference proteome</keyword>
<comment type="caution">
    <text evidence="2">The sequence shown here is derived from an EMBL/GenBank/DDBJ whole genome shotgun (WGS) entry which is preliminary data.</text>
</comment>
<evidence type="ECO:0000256" key="1">
    <source>
        <dbReference type="SAM" id="MobiDB-lite"/>
    </source>
</evidence>
<sequence length="80" mass="8737">MGRVGRKTGGVQVTSRLTWTFSVRAGPGRSRTSRPALSEPVFAVGRRATVVLLGTALRATRRRPLPPAPATGRRHHGRRR</sequence>
<gene>
    <name evidence="2" type="ORF">QFZ56_007093</name>
</gene>
<dbReference type="EMBL" id="JAUSYA010000001">
    <property type="protein sequence ID" value="MDQ0688130.1"/>
    <property type="molecule type" value="Genomic_DNA"/>
</dbReference>
<evidence type="ECO:0000313" key="3">
    <source>
        <dbReference type="Proteomes" id="UP001243364"/>
    </source>
</evidence>
<name>A0ABU0QBV6_STRAH</name>
<dbReference type="RefSeq" id="WP_307048545.1">
    <property type="nucleotide sequence ID" value="NZ_JAUSYA010000001.1"/>
</dbReference>
<accession>A0ABU0QBV6</accession>
<reference evidence="2 3" key="1">
    <citation type="submission" date="2023-07" db="EMBL/GenBank/DDBJ databases">
        <title>Comparative genomics of wheat-associated soil bacteria to identify genetic determinants of phenazine resistance.</title>
        <authorList>
            <person name="Mouncey N."/>
        </authorList>
    </citation>
    <scope>NUCLEOTIDE SEQUENCE [LARGE SCALE GENOMIC DNA]</scope>
    <source>
        <strain evidence="2 3">W4I19-2</strain>
    </source>
</reference>